<dbReference type="PANTHER" id="PTHR43664:SF1">
    <property type="entry name" value="BETA-METHYLMALYL-COA DEHYDRATASE"/>
    <property type="match status" value="1"/>
</dbReference>
<dbReference type="InterPro" id="IPR002539">
    <property type="entry name" value="MaoC-like_dom"/>
</dbReference>
<dbReference type="InterPro" id="IPR052342">
    <property type="entry name" value="MCH/BMMD"/>
</dbReference>
<dbReference type="InterPro" id="IPR029069">
    <property type="entry name" value="HotDog_dom_sf"/>
</dbReference>
<dbReference type="EMBL" id="AP024702">
    <property type="protein sequence ID" value="BCX49663.1"/>
    <property type="molecule type" value="Genomic_DNA"/>
</dbReference>
<keyword evidence="3" id="KW-1185">Reference proteome</keyword>
<feature type="domain" description="MaoC-like" evidence="1">
    <location>
        <begin position="12"/>
        <end position="119"/>
    </location>
</feature>
<gene>
    <name evidence="2" type="ORF">HAHE_35710</name>
</gene>
<dbReference type="Gene3D" id="3.10.129.10">
    <property type="entry name" value="Hotdog Thioesterase"/>
    <property type="match status" value="1"/>
</dbReference>
<organism evidence="2 3">
    <name type="scientific">Haloferula helveola</name>
    <dbReference type="NCBI Taxonomy" id="490095"/>
    <lineage>
        <taxon>Bacteria</taxon>
        <taxon>Pseudomonadati</taxon>
        <taxon>Verrucomicrobiota</taxon>
        <taxon>Verrucomicrobiia</taxon>
        <taxon>Verrucomicrobiales</taxon>
        <taxon>Verrucomicrobiaceae</taxon>
        <taxon>Haloferula</taxon>
    </lineage>
</organism>
<name>A0ABN6H916_9BACT</name>
<evidence type="ECO:0000259" key="1">
    <source>
        <dbReference type="Pfam" id="PF01575"/>
    </source>
</evidence>
<evidence type="ECO:0000313" key="2">
    <source>
        <dbReference type="EMBL" id="BCX49663.1"/>
    </source>
</evidence>
<evidence type="ECO:0000313" key="3">
    <source>
        <dbReference type="Proteomes" id="UP001374893"/>
    </source>
</evidence>
<dbReference type="Pfam" id="PF01575">
    <property type="entry name" value="MaoC_dehydratas"/>
    <property type="match status" value="1"/>
</dbReference>
<dbReference type="PANTHER" id="PTHR43664">
    <property type="entry name" value="MONOAMINE OXIDASE-RELATED"/>
    <property type="match status" value="1"/>
</dbReference>
<protein>
    <submittedName>
        <fullName evidence="2">MaoC family dehydratase</fullName>
    </submittedName>
</protein>
<dbReference type="SUPFAM" id="SSF54637">
    <property type="entry name" value="Thioesterase/thiol ester dehydrase-isomerase"/>
    <property type="match status" value="1"/>
</dbReference>
<dbReference type="RefSeq" id="WP_338686359.1">
    <property type="nucleotide sequence ID" value="NZ_AP024702.1"/>
</dbReference>
<proteinExistence type="predicted"/>
<dbReference type="Proteomes" id="UP001374893">
    <property type="component" value="Chromosome"/>
</dbReference>
<accession>A0ABN6H916</accession>
<sequence>MSDEPKFFEDYEIGESFVTPGRTITETDVVTHAMHSGDWQPHHTDAEFCKTQPFKKPIAHGTLTFAFSVGLIFRAESANPNVMNYGYDKIRFPALVFPGDTIKVEVKITAKKDHHKIKTHGLLTQTETTVNQRGETVAFVEHILFVTRRTPLD</sequence>
<reference evidence="2 3" key="1">
    <citation type="submission" date="2021-06" db="EMBL/GenBank/DDBJ databases">
        <title>Complete genome of Haloferula helveola possessing various polysaccharide degrading enzymes.</title>
        <authorList>
            <person name="Takami H."/>
            <person name="Huang C."/>
            <person name="Hamasaki K."/>
        </authorList>
    </citation>
    <scope>NUCLEOTIDE SEQUENCE [LARGE SCALE GENOMIC DNA]</scope>
    <source>
        <strain evidence="2 3">CN-1</strain>
    </source>
</reference>